<dbReference type="CDD" id="cd14014">
    <property type="entry name" value="STKc_PknB_like"/>
    <property type="match status" value="1"/>
</dbReference>
<feature type="binding site" evidence="5">
    <location>
        <position position="97"/>
    </location>
    <ligand>
        <name>ATP</name>
        <dbReference type="ChEBI" id="CHEBI:30616"/>
    </ligand>
</feature>
<comment type="caution">
    <text evidence="8">The sequence shown here is derived from an EMBL/GenBank/DDBJ whole genome shotgun (WGS) entry which is preliminary data.</text>
</comment>
<dbReference type="PROSITE" id="PS00107">
    <property type="entry name" value="PROTEIN_KINASE_ATP"/>
    <property type="match status" value="1"/>
</dbReference>
<feature type="region of interest" description="Disordered" evidence="6">
    <location>
        <begin position="412"/>
        <end position="559"/>
    </location>
</feature>
<evidence type="ECO:0000256" key="6">
    <source>
        <dbReference type="SAM" id="MobiDB-lite"/>
    </source>
</evidence>
<keyword evidence="9" id="KW-1185">Reference proteome</keyword>
<organism evidence="8 9">
    <name type="scientific">Corallococcus macrosporus</name>
    <dbReference type="NCBI Taxonomy" id="35"/>
    <lineage>
        <taxon>Bacteria</taxon>
        <taxon>Pseudomonadati</taxon>
        <taxon>Myxococcota</taxon>
        <taxon>Myxococcia</taxon>
        <taxon>Myxococcales</taxon>
        <taxon>Cystobacterineae</taxon>
        <taxon>Myxococcaceae</taxon>
        <taxon>Corallococcus</taxon>
    </lineage>
</organism>
<reference evidence="8 9" key="1">
    <citation type="submission" date="2021-02" db="EMBL/GenBank/DDBJ databases">
        <title>De Novo genome assembly of isolated myxobacteria.</title>
        <authorList>
            <person name="Stevens D.C."/>
        </authorList>
    </citation>
    <scope>NUCLEOTIDE SEQUENCE [LARGE SCALE GENOMIC DNA]</scope>
    <source>
        <strain evidence="8 9">ATCC 29039</strain>
    </source>
</reference>
<keyword evidence="1" id="KW-0808">Transferase</keyword>
<evidence type="ECO:0000256" key="5">
    <source>
        <dbReference type="PROSITE-ProRule" id="PRU10141"/>
    </source>
</evidence>
<dbReference type="SUPFAM" id="SSF56112">
    <property type="entry name" value="Protein kinase-like (PK-like)"/>
    <property type="match status" value="1"/>
</dbReference>
<dbReference type="PANTHER" id="PTHR43289">
    <property type="entry name" value="MITOGEN-ACTIVATED PROTEIN KINASE KINASE KINASE 20-RELATED"/>
    <property type="match status" value="1"/>
</dbReference>
<evidence type="ECO:0000313" key="9">
    <source>
        <dbReference type="Proteomes" id="UP000664052"/>
    </source>
</evidence>
<proteinExistence type="predicted"/>
<dbReference type="SMART" id="SM00220">
    <property type="entry name" value="S_TKc"/>
    <property type="match status" value="1"/>
</dbReference>
<evidence type="ECO:0000256" key="1">
    <source>
        <dbReference type="ARBA" id="ARBA00022679"/>
    </source>
</evidence>
<keyword evidence="2 5" id="KW-0547">Nucleotide-binding</keyword>
<evidence type="ECO:0000259" key="7">
    <source>
        <dbReference type="PROSITE" id="PS50011"/>
    </source>
</evidence>
<keyword evidence="4 5" id="KW-0067">ATP-binding</keyword>
<dbReference type="PANTHER" id="PTHR43289:SF6">
    <property type="entry name" value="SERINE_THREONINE-PROTEIN KINASE NEKL-3"/>
    <property type="match status" value="1"/>
</dbReference>
<dbReference type="GO" id="GO:0016301">
    <property type="term" value="F:kinase activity"/>
    <property type="evidence" value="ECO:0007669"/>
    <property type="project" value="UniProtKB-KW"/>
</dbReference>
<dbReference type="InterPro" id="IPR013229">
    <property type="entry name" value="PEGA"/>
</dbReference>
<dbReference type="InterPro" id="IPR008271">
    <property type="entry name" value="Ser/Thr_kinase_AS"/>
</dbReference>
<dbReference type="InterPro" id="IPR000719">
    <property type="entry name" value="Prot_kinase_dom"/>
</dbReference>
<dbReference type="Gene3D" id="3.30.200.20">
    <property type="entry name" value="Phosphorylase Kinase, domain 1"/>
    <property type="match status" value="1"/>
</dbReference>
<dbReference type="EMBL" id="JAFIMU010000017">
    <property type="protein sequence ID" value="MBN8233287.1"/>
    <property type="molecule type" value="Genomic_DNA"/>
</dbReference>
<gene>
    <name evidence="8" type="ORF">JYK02_37805</name>
</gene>
<evidence type="ECO:0000256" key="4">
    <source>
        <dbReference type="ARBA" id="ARBA00022840"/>
    </source>
</evidence>
<dbReference type="RefSeq" id="WP_207057817.1">
    <property type="nucleotide sequence ID" value="NZ_JAFIMU010000017.1"/>
</dbReference>
<accession>A0ABS3DPS7</accession>
<dbReference type="PROSITE" id="PS00108">
    <property type="entry name" value="PROTEIN_KINASE_ST"/>
    <property type="match status" value="1"/>
</dbReference>
<feature type="compositionally biased region" description="Polar residues" evidence="6">
    <location>
        <begin position="543"/>
        <end position="555"/>
    </location>
</feature>
<dbReference type="Proteomes" id="UP000664052">
    <property type="component" value="Unassembled WGS sequence"/>
</dbReference>
<protein>
    <submittedName>
        <fullName evidence="8">Protein kinase</fullName>
    </submittedName>
</protein>
<evidence type="ECO:0000256" key="3">
    <source>
        <dbReference type="ARBA" id="ARBA00022777"/>
    </source>
</evidence>
<evidence type="ECO:0000313" key="8">
    <source>
        <dbReference type="EMBL" id="MBN8233287.1"/>
    </source>
</evidence>
<dbReference type="PROSITE" id="PS50011">
    <property type="entry name" value="PROTEIN_KINASE_DOM"/>
    <property type="match status" value="1"/>
</dbReference>
<dbReference type="Pfam" id="PF08308">
    <property type="entry name" value="PEGA"/>
    <property type="match status" value="1"/>
</dbReference>
<sequence length="629" mass="65948">MGYGNIGPPMALHKQPSPCATCGLPLPFAGAPCAECTVITQHAGEAGWTARTSTRPPLKTGDLLEGKWRLEELLGAGGMGQVYRALDVALERTVAIKLLHEALCADPESVARFEREARAMARLEHPHITPIHAVGQERGRPFIVMKHLEGMSLARYLKSVPGPLPVAEVLALARQVCAGLDFIHQRGCVHRDIKPGNVFLSPGGRATLLDFGILWEHRGEEATRSGLRLGTPSYMAPEQARGEPVDGRADLYSLGLVLLEMLTGLPPSSTCRLLGEGPRHAAQALREQAPWLSLPLAKVLVQATAMDPEQRQSGALALLTAMEEAARVSVEQPAATAPKRATEQHEKRWRSRLLTALIGAAVGALLFGTLALRQEAAQDTAAALATPAAMSAHVGDSTAPGPSVDGRTAAISAREARGSSAATGPAAEAPVGTGAITATAPGDRDSKTAAEATVVNRAITDAAPGNRDSKTETEPTSHAGSGTVMKPAALGPSTAPGSMNGIEQETPAPVISAAGRPSGKASTGHTDPATKAPLRRSRSQSRPLTASAKQPSTQAPARGELRVVTVHEGKTVWADVSVDGKHLGATPLSFDLPEGRHAVRVERDGFHPEQRQVSIVPGTKSVVRIELRP</sequence>
<keyword evidence="3 8" id="KW-0418">Kinase</keyword>
<evidence type="ECO:0000256" key="2">
    <source>
        <dbReference type="ARBA" id="ARBA00022741"/>
    </source>
</evidence>
<dbReference type="InterPro" id="IPR017441">
    <property type="entry name" value="Protein_kinase_ATP_BS"/>
</dbReference>
<name>A0ABS3DPS7_9BACT</name>
<dbReference type="Pfam" id="PF00069">
    <property type="entry name" value="Pkinase"/>
    <property type="match status" value="1"/>
</dbReference>
<dbReference type="Gene3D" id="1.10.510.10">
    <property type="entry name" value="Transferase(Phosphotransferase) domain 1"/>
    <property type="match status" value="1"/>
</dbReference>
<dbReference type="InterPro" id="IPR011009">
    <property type="entry name" value="Kinase-like_dom_sf"/>
</dbReference>
<feature type="domain" description="Protein kinase" evidence="7">
    <location>
        <begin position="68"/>
        <end position="326"/>
    </location>
</feature>